<feature type="binding site" evidence="5">
    <location>
        <position position="226"/>
    </location>
    <ligand>
        <name>(2E)-4-hydroxy-3-methylbut-2-enyl diphosphate</name>
        <dbReference type="ChEBI" id="CHEBI:128753"/>
    </ligand>
</feature>
<comment type="cofactor">
    <cofactor evidence="5">
        <name>[4Fe-4S] cluster</name>
        <dbReference type="ChEBI" id="CHEBI:49883"/>
    </cofactor>
    <text evidence="5">Binds 1 [4Fe-4S] cluster per subunit.</text>
</comment>
<dbReference type="CDD" id="cd13944">
    <property type="entry name" value="lytB_ispH"/>
    <property type="match status" value="1"/>
</dbReference>
<comment type="caution">
    <text evidence="5">Lacks conserved residue(s) required for the propagation of feature annotation.</text>
</comment>
<comment type="pathway">
    <text evidence="5">Isoprenoid biosynthesis; dimethylallyl diphosphate biosynthesis; dimethylallyl diphosphate from (2E)-4-hydroxy-3-methylbutenyl diphosphate: step 1/1.</text>
</comment>
<keyword evidence="3 5" id="KW-0408">Iron</keyword>
<keyword evidence="2 5" id="KW-0479">Metal-binding</keyword>
<feature type="binding site" evidence="5">
    <location>
        <position position="105"/>
    </location>
    <ligand>
        <name>[4Fe-4S] cluster</name>
        <dbReference type="ChEBI" id="CHEBI:49883"/>
    </ligand>
</feature>
<feature type="binding site" evidence="5">
    <location>
        <position position="272"/>
    </location>
    <ligand>
        <name>(2E)-4-hydroxy-3-methylbut-2-enyl diphosphate</name>
        <dbReference type="ChEBI" id="CHEBI:128753"/>
    </ligand>
</feature>
<comment type="catalytic activity">
    <reaction evidence="5">
        <text>dimethylallyl diphosphate + 2 oxidized [2Fe-2S]-[ferredoxin] + H2O = (2E)-4-hydroxy-3-methylbut-2-enyl diphosphate + 2 reduced [2Fe-2S]-[ferredoxin] + 2 H(+)</text>
        <dbReference type="Rhea" id="RHEA:24825"/>
        <dbReference type="Rhea" id="RHEA-COMP:10000"/>
        <dbReference type="Rhea" id="RHEA-COMP:10001"/>
        <dbReference type="ChEBI" id="CHEBI:15377"/>
        <dbReference type="ChEBI" id="CHEBI:15378"/>
        <dbReference type="ChEBI" id="CHEBI:33737"/>
        <dbReference type="ChEBI" id="CHEBI:33738"/>
        <dbReference type="ChEBI" id="CHEBI:57623"/>
        <dbReference type="ChEBI" id="CHEBI:128753"/>
        <dbReference type="EC" id="1.17.7.4"/>
    </reaction>
</comment>
<feature type="binding site" evidence="5">
    <location>
        <position position="133"/>
    </location>
    <ligand>
        <name>isopentenyl diphosphate</name>
        <dbReference type="ChEBI" id="CHEBI:128769"/>
    </ligand>
</feature>
<feature type="binding site" evidence="5">
    <location>
        <position position="83"/>
    </location>
    <ligand>
        <name>(2E)-4-hydroxy-3-methylbut-2-enyl diphosphate</name>
        <dbReference type="ChEBI" id="CHEBI:128753"/>
    </ligand>
</feature>
<keyword evidence="5 6" id="KW-0560">Oxidoreductase</keyword>
<feature type="binding site" evidence="5">
    <location>
        <position position="41"/>
    </location>
    <ligand>
        <name>(2E)-4-hydroxy-3-methylbut-2-enyl diphosphate</name>
        <dbReference type="ChEBI" id="CHEBI:128753"/>
    </ligand>
</feature>
<feature type="binding site" evidence="5">
    <location>
        <position position="41"/>
    </location>
    <ligand>
        <name>isopentenyl diphosphate</name>
        <dbReference type="ChEBI" id="CHEBI:128769"/>
    </ligand>
</feature>
<reference evidence="6" key="1">
    <citation type="journal article" date="2020" name="mSystems">
        <title>Genome- and Community-Level Interaction Insights into Carbon Utilization and Element Cycling Functions of Hydrothermarchaeota in Hydrothermal Sediment.</title>
        <authorList>
            <person name="Zhou Z."/>
            <person name="Liu Y."/>
            <person name="Xu W."/>
            <person name="Pan J."/>
            <person name="Luo Z.H."/>
            <person name="Li M."/>
        </authorList>
    </citation>
    <scope>NUCLEOTIDE SEQUENCE [LARGE SCALE GENOMIC DNA]</scope>
    <source>
        <strain evidence="6">SpSt-791</strain>
    </source>
</reference>
<dbReference type="HAMAP" id="MF_00191">
    <property type="entry name" value="IspH"/>
    <property type="match status" value="1"/>
</dbReference>
<feature type="binding site" evidence="5">
    <location>
        <position position="198"/>
    </location>
    <ligand>
        <name>[4Fe-4S] cluster</name>
        <dbReference type="ChEBI" id="CHEBI:49883"/>
    </ligand>
</feature>
<dbReference type="PANTHER" id="PTHR30426">
    <property type="entry name" value="4-HYDROXY-3-METHYLBUT-2-ENYL DIPHOSPHATE REDUCTASE"/>
    <property type="match status" value="1"/>
</dbReference>
<dbReference type="EC" id="1.17.7.4" evidence="5"/>
<comment type="catalytic activity">
    <reaction evidence="5">
        <text>isopentenyl diphosphate + 2 oxidized [2Fe-2S]-[ferredoxin] + H2O = (2E)-4-hydroxy-3-methylbut-2-enyl diphosphate + 2 reduced [2Fe-2S]-[ferredoxin] + 2 H(+)</text>
        <dbReference type="Rhea" id="RHEA:24488"/>
        <dbReference type="Rhea" id="RHEA-COMP:10000"/>
        <dbReference type="Rhea" id="RHEA-COMP:10001"/>
        <dbReference type="ChEBI" id="CHEBI:15377"/>
        <dbReference type="ChEBI" id="CHEBI:15378"/>
        <dbReference type="ChEBI" id="CHEBI:33737"/>
        <dbReference type="ChEBI" id="CHEBI:33738"/>
        <dbReference type="ChEBI" id="CHEBI:128753"/>
        <dbReference type="ChEBI" id="CHEBI:128769"/>
        <dbReference type="EC" id="1.17.7.4"/>
    </reaction>
</comment>
<evidence type="ECO:0000256" key="5">
    <source>
        <dbReference type="HAMAP-Rule" id="MF_00191"/>
    </source>
</evidence>
<feature type="binding site" evidence="5">
    <location>
        <position position="272"/>
    </location>
    <ligand>
        <name>isopentenyl diphosphate</name>
        <dbReference type="ChEBI" id="CHEBI:128769"/>
    </ligand>
</feature>
<feature type="binding site" evidence="5">
    <location>
        <position position="228"/>
    </location>
    <ligand>
        <name>(2E)-4-hydroxy-3-methylbut-2-enyl diphosphate</name>
        <dbReference type="ChEBI" id="CHEBI:128753"/>
    </ligand>
</feature>
<name>A0A7V5XYT8_UNCW3</name>
<dbReference type="NCBIfam" id="TIGR00216">
    <property type="entry name" value="ispH_lytB"/>
    <property type="match status" value="1"/>
</dbReference>
<accession>A0A7V5XYT8</accession>
<keyword evidence="4 5" id="KW-0411">Iron-sulfur</keyword>
<evidence type="ECO:0000256" key="1">
    <source>
        <dbReference type="ARBA" id="ARBA00022485"/>
    </source>
</evidence>
<evidence type="ECO:0000256" key="2">
    <source>
        <dbReference type="ARBA" id="ARBA00022723"/>
    </source>
</evidence>
<dbReference type="PANTHER" id="PTHR30426:SF0">
    <property type="entry name" value="4-HYDROXY-3-METHYLBUT-2-ENYL DIPHOSPHATE REDUCTASE"/>
    <property type="match status" value="1"/>
</dbReference>
<dbReference type="UniPathway" id="UPA00059">
    <property type="reaction ID" value="UER00105"/>
</dbReference>
<keyword evidence="1 5" id="KW-0004">4Fe-4S</keyword>
<protein>
    <recommendedName>
        <fullName evidence="5">4-hydroxy-3-methylbut-2-enyl diphosphate reductase</fullName>
        <shortName evidence="5">HMBPP reductase</shortName>
        <ecNumber evidence="5">1.17.7.4</ecNumber>
    </recommendedName>
</protein>
<dbReference type="GO" id="GO:0046872">
    <property type="term" value="F:metal ion binding"/>
    <property type="evidence" value="ECO:0007669"/>
    <property type="project" value="UniProtKB-KW"/>
</dbReference>
<feature type="binding site" evidence="5">
    <location>
        <position position="83"/>
    </location>
    <ligand>
        <name>dimethylallyl diphosphate</name>
        <dbReference type="ChEBI" id="CHEBI:57623"/>
    </ligand>
</feature>
<keyword evidence="5" id="KW-0414">Isoprene biosynthesis</keyword>
<dbReference type="GO" id="GO:0051539">
    <property type="term" value="F:4 iron, 4 sulfur cluster binding"/>
    <property type="evidence" value="ECO:0007669"/>
    <property type="project" value="UniProtKB-UniRule"/>
</dbReference>
<dbReference type="Gene3D" id="3.40.1010.20">
    <property type="entry name" value="4-hydroxy-3-methylbut-2-enyl diphosphate reductase, catalytic domain"/>
    <property type="match status" value="2"/>
</dbReference>
<dbReference type="GO" id="GO:0051745">
    <property type="term" value="F:4-hydroxy-3-methylbut-2-enyl diphosphate reductase activity"/>
    <property type="evidence" value="ECO:0007669"/>
    <property type="project" value="UniProtKB-UniRule"/>
</dbReference>
<dbReference type="EMBL" id="DTHS01000005">
    <property type="protein sequence ID" value="HHR48090.1"/>
    <property type="molecule type" value="Genomic_DNA"/>
</dbReference>
<dbReference type="Gene3D" id="3.40.50.11270">
    <property type="match status" value="1"/>
</dbReference>
<dbReference type="InterPro" id="IPR003451">
    <property type="entry name" value="LytB/IspH"/>
</dbReference>
<dbReference type="GO" id="GO:0016114">
    <property type="term" value="P:terpenoid biosynthetic process"/>
    <property type="evidence" value="ECO:0007669"/>
    <property type="project" value="UniProtKB-UniRule"/>
</dbReference>
<comment type="function">
    <text evidence="5">Catalyzes the conversion of 1-hydroxy-2-methyl-2-(E)-butenyl 4-diphosphate (HMBPP) into a mixture of isopentenyl diphosphate (IPP) and dimethylallyl diphosphate (DMAPP). Acts in the terminal step of the DOXP/MEP pathway for isoprenoid precursor biosynthesis.</text>
</comment>
<evidence type="ECO:0000256" key="4">
    <source>
        <dbReference type="ARBA" id="ARBA00023014"/>
    </source>
</evidence>
<feature type="binding site" evidence="5">
    <location>
        <position position="41"/>
    </location>
    <ligand>
        <name>dimethylallyl diphosphate</name>
        <dbReference type="ChEBI" id="CHEBI:57623"/>
    </ligand>
</feature>
<comment type="pathway">
    <text evidence="5">Isoprenoid biosynthesis; isopentenyl diphosphate biosynthesis via DXP pathway; isopentenyl diphosphate from 1-deoxy-D-xylulose 5-phosphate: step 6/6.</text>
</comment>
<proteinExistence type="inferred from homology"/>
<feature type="binding site" evidence="5">
    <location>
        <position position="168"/>
    </location>
    <ligand>
        <name>(2E)-4-hydroxy-3-methylbut-2-enyl diphosphate</name>
        <dbReference type="ChEBI" id="CHEBI:128753"/>
    </ligand>
</feature>
<feature type="binding site" evidence="5">
    <location>
        <position position="228"/>
    </location>
    <ligand>
        <name>dimethylallyl diphosphate</name>
        <dbReference type="ChEBI" id="CHEBI:57623"/>
    </ligand>
</feature>
<feature type="binding site" evidence="5">
    <location>
        <position position="226"/>
    </location>
    <ligand>
        <name>dimethylallyl diphosphate</name>
        <dbReference type="ChEBI" id="CHEBI:57623"/>
    </ligand>
</feature>
<evidence type="ECO:0000256" key="3">
    <source>
        <dbReference type="ARBA" id="ARBA00023004"/>
    </source>
</evidence>
<feature type="binding site" evidence="5">
    <location>
        <position position="272"/>
    </location>
    <ligand>
        <name>dimethylallyl diphosphate</name>
        <dbReference type="ChEBI" id="CHEBI:57623"/>
    </ligand>
</feature>
<dbReference type="Pfam" id="PF02401">
    <property type="entry name" value="LYTB"/>
    <property type="match status" value="1"/>
</dbReference>
<feature type="binding site" evidence="5">
    <location>
        <position position="13"/>
    </location>
    <ligand>
        <name>[4Fe-4S] cluster</name>
        <dbReference type="ChEBI" id="CHEBI:49883"/>
    </ligand>
</feature>
<dbReference type="GO" id="GO:0050992">
    <property type="term" value="P:dimethylallyl diphosphate biosynthetic process"/>
    <property type="evidence" value="ECO:0007669"/>
    <property type="project" value="UniProtKB-UniRule"/>
</dbReference>
<feature type="binding site" evidence="5">
    <location>
        <position position="133"/>
    </location>
    <ligand>
        <name>dimethylallyl diphosphate</name>
        <dbReference type="ChEBI" id="CHEBI:57623"/>
    </ligand>
</feature>
<dbReference type="UniPathway" id="UPA00056">
    <property type="reaction ID" value="UER00097"/>
</dbReference>
<dbReference type="GO" id="GO:0019288">
    <property type="term" value="P:isopentenyl diphosphate biosynthetic process, methylerythritol 4-phosphate pathway"/>
    <property type="evidence" value="ECO:0007669"/>
    <property type="project" value="UniProtKB-UniRule"/>
</dbReference>
<sequence length="292" mass="32991">MAKIYLAKPYGFCSGLKKALSLINDCEKKYQHIYCLGELLHNPLVIKDLQKKGIKMIKEKDIDFLNNLSKEEKKVTAVIIRTHGISELILKKLENFGINIINTTCGYVKRVCLIAENLKKEGYWVVIVGDSGHPEVKTIKSFLAGRALIFKRNLNFKKYPKIGVIAQTTLAEDSYQEALVDIIHQGQPKELRIFDTICPEVKKRQKEVKKLAKEVDLMIIVGGKNSANTKRLVAIAKKAGCKTIWISTGEELKKYQIPFKKFGKIGIASGTSTPEEFVNLVIKNLKKEVTER</sequence>
<feature type="binding site" evidence="5">
    <location>
        <position position="83"/>
    </location>
    <ligand>
        <name>isopentenyl diphosphate</name>
        <dbReference type="ChEBI" id="CHEBI:128769"/>
    </ligand>
</feature>
<gene>
    <name evidence="5 6" type="primary">ispH</name>
    <name evidence="6" type="ORF">ENV79_00370</name>
</gene>
<comment type="similarity">
    <text evidence="5">Belongs to the IspH family.</text>
</comment>
<comment type="caution">
    <text evidence="6">The sequence shown here is derived from an EMBL/GenBank/DDBJ whole genome shotgun (WGS) entry which is preliminary data.</text>
</comment>
<feature type="binding site" evidence="5">
    <location>
        <position position="228"/>
    </location>
    <ligand>
        <name>isopentenyl diphosphate</name>
        <dbReference type="ChEBI" id="CHEBI:128769"/>
    </ligand>
</feature>
<feature type="binding site" evidence="5">
    <location>
        <position position="226"/>
    </location>
    <ligand>
        <name>isopentenyl diphosphate</name>
        <dbReference type="ChEBI" id="CHEBI:128769"/>
    </ligand>
</feature>
<dbReference type="AlphaFoldDB" id="A0A7V5XYT8"/>
<organism evidence="6">
    <name type="scientific">candidate division WOR-3 bacterium</name>
    <dbReference type="NCBI Taxonomy" id="2052148"/>
    <lineage>
        <taxon>Bacteria</taxon>
        <taxon>Bacteria division WOR-3</taxon>
    </lineage>
</organism>
<feature type="binding site" evidence="5">
    <location>
        <position position="133"/>
    </location>
    <ligand>
        <name>(2E)-4-hydroxy-3-methylbut-2-enyl diphosphate</name>
        <dbReference type="ChEBI" id="CHEBI:128753"/>
    </ligand>
</feature>
<feature type="active site" description="Proton donor" evidence="5">
    <location>
        <position position="135"/>
    </location>
</feature>
<evidence type="ECO:0000313" key="6">
    <source>
        <dbReference type="EMBL" id="HHR48090.1"/>
    </source>
</evidence>